<dbReference type="OrthoDB" id="1274115at2759"/>
<dbReference type="PRINTS" id="PR00081">
    <property type="entry name" value="GDHRDH"/>
</dbReference>
<dbReference type="Proteomes" id="UP000284706">
    <property type="component" value="Unassembled WGS sequence"/>
</dbReference>
<dbReference type="InterPro" id="IPR051911">
    <property type="entry name" value="SDR_oxidoreductase"/>
</dbReference>
<dbReference type="GO" id="GO:0016491">
    <property type="term" value="F:oxidoreductase activity"/>
    <property type="evidence" value="ECO:0007669"/>
    <property type="project" value="UniProtKB-KW"/>
</dbReference>
<evidence type="ECO:0000313" key="4">
    <source>
        <dbReference type="Proteomes" id="UP000284706"/>
    </source>
</evidence>
<organism evidence="3 4">
    <name type="scientific">Gymnopilus dilepis</name>
    <dbReference type="NCBI Taxonomy" id="231916"/>
    <lineage>
        <taxon>Eukaryota</taxon>
        <taxon>Fungi</taxon>
        <taxon>Dikarya</taxon>
        <taxon>Basidiomycota</taxon>
        <taxon>Agaricomycotina</taxon>
        <taxon>Agaricomycetes</taxon>
        <taxon>Agaricomycetidae</taxon>
        <taxon>Agaricales</taxon>
        <taxon>Agaricineae</taxon>
        <taxon>Hymenogastraceae</taxon>
        <taxon>Gymnopilus</taxon>
    </lineage>
</organism>
<evidence type="ECO:0000313" key="3">
    <source>
        <dbReference type="EMBL" id="PPQ72175.1"/>
    </source>
</evidence>
<dbReference type="STRING" id="231916.A0A409W101"/>
<gene>
    <name evidence="3" type="ORF">CVT26_006894</name>
</gene>
<dbReference type="Gene3D" id="3.40.50.720">
    <property type="entry name" value="NAD(P)-binding Rossmann-like Domain"/>
    <property type="match status" value="2"/>
</dbReference>
<proteinExistence type="inferred from homology"/>
<comment type="caution">
    <text evidence="3">The sequence shown here is derived from an EMBL/GenBank/DDBJ whole genome shotgun (WGS) entry which is preliminary data.</text>
</comment>
<dbReference type="EMBL" id="NHYE01005470">
    <property type="protein sequence ID" value="PPQ72175.1"/>
    <property type="molecule type" value="Genomic_DNA"/>
</dbReference>
<keyword evidence="4" id="KW-1185">Reference proteome</keyword>
<dbReference type="InterPro" id="IPR002347">
    <property type="entry name" value="SDR_fam"/>
</dbReference>
<dbReference type="PANTHER" id="PTHR43976:SF16">
    <property type="entry name" value="SHORT-CHAIN DEHYDROGENASE_REDUCTASE FAMILY PROTEIN"/>
    <property type="match status" value="1"/>
</dbReference>
<sequence length="609" mass="66384">MTSTQTIESTSNPKQLVWLITGTSSGIGLSLARAALSRGDKVLATARSKSINAPVMQELKEFGKENVMLLELDVTSGLDVLKEVAKKAVGVWGRVDVVVNNAGYVLSGMLEENSPQETFDQFNTNLFGGINVTRAFLPYMRERKRGTIVWIGSIYGFAPCAYGSAYVGSKWATRGMSLTLNDEISHLGLRSIVIDFGYFRTGVLDPNRRVSTQGRDQSTGIEDYRPIVEKVEALLDGAHGRQPGDPAKGAQAVVDIVRGEGKAAGKPFPREVLLGTDCYQIATDEARKFLEEVEVWKDVSFGTDFAEGDSGIGNDLALAALQRGDKVLATARSKSVNSTAMQKLKEAGKENIAVLELDVTSGLDTLKLVAREAVSVWGRVDVVVNNAGYVLFGVLEENTYAHILLDPSYPILTLSYRRPQETYDQFNTNLFGALNVTRAFLPYMRERKTGTVVWIGSMYGLAPCAYGSAYVGTKWAMRGMSMTLDDEISSLGLRSIVVDFGYFRTAVLNPNRRVTKNQTGIEDYKPIVEKMEGLVNGADGRQPGDPRKGAQAIVDVVRGEGAAAGKPFPRELLLGTDCYQTAKSEAKRHLEEVEAWQSVSCGTDFTEGK</sequence>
<accession>A0A409W101</accession>
<dbReference type="AlphaFoldDB" id="A0A409W101"/>
<dbReference type="SUPFAM" id="SSF51735">
    <property type="entry name" value="NAD(P)-binding Rossmann-fold domains"/>
    <property type="match status" value="2"/>
</dbReference>
<protein>
    <submittedName>
        <fullName evidence="3">Uncharacterized protein</fullName>
    </submittedName>
</protein>
<dbReference type="InParanoid" id="A0A409W101"/>
<dbReference type="CDD" id="cd05374">
    <property type="entry name" value="17beta-HSD-like_SDR_c"/>
    <property type="match status" value="1"/>
</dbReference>
<reference evidence="3 4" key="1">
    <citation type="journal article" date="2018" name="Evol. Lett.">
        <title>Horizontal gene cluster transfer increased hallucinogenic mushroom diversity.</title>
        <authorList>
            <person name="Reynolds H.T."/>
            <person name="Vijayakumar V."/>
            <person name="Gluck-Thaler E."/>
            <person name="Korotkin H.B."/>
            <person name="Matheny P.B."/>
            <person name="Slot J.C."/>
        </authorList>
    </citation>
    <scope>NUCLEOTIDE SEQUENCE [LARGE SCALE GENOMIC DNA]</scope>
    <source>
        <strain evidence="3 4">SRW20</strain>
    </source>
</reference>
<dbReference type="InterPro" id="IPR036291">
    <property type="entry name" value="NAD(P)-bd_dom_sf"/>
</dbReference>
<evidence type="ECO:0000256" key="1">
    <source>
        <dbReference type="ARBA" id="ARBA00006484"/>
    </source>
</evidence>
<dbReference type="Pfam" id="PF00106">
    <property type="entry name" value="adh_short"/>
    <property type="match status" value="2"/>
</dbReference>
<evidence type="ECO:0000256" key="2">
    <source>
        <dbReference type="ARBA" id="ARBA00023002"/>
    </source>
</evidence>
<keyword evidence="2" id="KW-0560">Oxidoreductase</keyword>
<comment type="similarity">
    <text evidence="1">Belongs to the short-chain dehydrogenases/reductases (SDR) family.</text>
</comment>
<dbReference type="PRINTS" id="PR00080">
    <property type="entry name" value="SDRFAMILY"/>
</dbReference>
<name>A0A409W101_9AGAR</name>
<dbReference type="PANTHER" id="PTHR43976">
    <property type="entry name" value="SHORT CHAIN DEHYDROGENASE"/>
    <property type="match status" value="1"/>
</dbReference>